<dbReference type="EMBL" id="RWIC01000221">
    <property type="protein sequence ID" value="TKC47258.1"/>
    <property type="molecule type" value="Genomic_DNA"/>
</dbReference>
<evidence type="ECO:0000313" key="3">
    <source>
        <dbReference type="Proteomes" id="UP000308365"/>
    </source>
</evidence>
<sequence length="391" mass="41831">EVPQIQSHSVLSFAVLDPKVCSTSPAYKVRRGAKGSGAKVEDPELRVLSGHSPRRALGSAAWSPSLNTFLSPSERAGDFDLPLELLLGSLEARTRSPHLSLIPEALGSQSRRPPLFSRPLLLVPSSAPGQERTWSEPCPGTVATLHMPTRWRSRPGAGLQPDSPPRARAGVDREPQQEQHGGRATDYRRSRPRDGHRQPAKRQRRSAEPEGSSGQRLQTQGWDCPRLGMGASLLLGAPAGPALRPAKPQLQTPTGRLLCAGRARALAIPLGAGGRLTPAFRTSQKRGCGLGPVARRTNCFARRGPHEGAGLGDSRLRGYRVLGGIQWASRREVHRGTFLPHPSSGAGWVPGPPLPPRGETCGAASPGSCLRGPRCQKPWGGFGSALFQWEA</sequence>
<dbReference type="AlphaFoldDB" id="A0A4U1FCC5"/>
<proteinExistence type="predicted"/>
<organism evidence="2 3">
    <name type="scientific">Monodon monoceros</name>
    <name type="common">Narwhal</name>
    <name type="synonym">Ceratodon monodon</name>
    <dbReference type="NCBI Taxonomy" id="40151"/>
    <lineage>
        <taxon>Eukaryota</taxon>
        <taxon>Metazoa</taxon>
        <taxon>Chordata</taxon>
        <taxon>Craniata</taxon>
        <taxon>Vertebrata</taxon>
        <taxon>Euteleostomi</taxon>
        <taxon>Mammalia</taxon>
        <taxon>Eutheria</taxon>
        <taxon>Laurasiatheria</taxon>
        <taxon>Artiodactyla</taxon>
        <taxon>Whippomorpha</taxon>
        <taxon>Cetacea</taxon>
        <taxon>Odontoceti</taxon>
        <taxon>Monodontidae</taxon>
        <taxon>Monodon</taxon>
    </lineage>
</organism>
<feature type="compositionally biased region" description="Polar residues" evidence="1">
    <location>
        <begin position="212"/>
        <end position="221"/>
    </location>
</feature>
<reference evidence="3" key="1">
    <citation type="journal article" date="2019" name="IScience">
        <title>Narwhal Genome Reveals Long-Term Low Genetic Diversity despite Current Large Abundance Size.</title>
        <authorList>
            <person name="Westbury M.V."/>
            <person name="Petersen B."/>
            <person name="Garde E."/>
            <person name="Heide-Jorgensen M.P."/>
            <person name="Lorenzen E.D."/>
        </authorList>
    </citation>
    <scope>NUCLEOTIDE SEQUENCE [LARGE SCALE GENOMIC DNA]</scope>
</reference>
<protein>
    <submittedName>
        <fullName evidence="2">Uncharacterized protein</fullName>
    </submittedName>
</protein>
<comment type="caution">
    <text evidence="2">The sequence shown here is derived from an EMBL/GenBank/DDBJ whole genome shotgun (WGS) entry which is preliminary data.</text>
</comment>
<accession>A0A4U1FCC5</accession>
<feature type="compositionally biased region" description="Basic and acidic residues" evidence="1">
    <location>
        <begin position="169"/>
        <end position="197"/>
    </location>
</feature>
<evidence type="ECO:0000313" key="2">
    <source>
        <dbReference type="EMBL" id="TKC47258.1"/>
    </source>
</evidence>
<dbReference type="Proteomes" id="UP000308365">
    <property type="component" value="Unassembled WGS sequence"/>
</dbReference>
<evidence type="ECO:0000256" key="1">
    <source>
        <dbReference type="SAM" id="MobiDB-lite"/>
    </source>
</evidence>
<name>A0A4U1FCC5_MONMO</name>
<feature type="region of interest" description="Disordered" evidence="1">
    <location>
        <begin position="121"/>
        <end position="223"/>
    </location>
</feature>
<feature type="non-terminal residue" evidence="2">
    <location>
        <position position="391"/>
    </location>
</feature>
<feature type="non-terminal residue" evidence="2">
    <location>
        <position position="1"/>
    </location>
</feature>
<gene>
    <name evidence="2" type="ORF">EI555_016771</name>
</gene>